<dbReference type="PANTHER" id="PTHR33121:SF76">
    <property type="entry name" value="SIGNALING PROTEIN"/>
    <property type="match status" value="1"/>
</dbReference>
<protein>
    <submittedName>
        <fullName evidence="4">EAL domain-containing protein</fullName>
    </submittedName>
</protein>
<dbReference type="InterPro" id="IPR050706">
    <property type="entry name" value="Cyclic-di-GMP_PDE-like"/>
</dbReference>
<dbReference type="EMBL" id="JABCJJ010000003">
    <property type="protein sequence ID" value="NMR19319.1"/>
    <property type="molecule type" value="Genomic_DNA"/>
</dbReference>
<gene>
    <name evidence="4" type="ORF">HIR71_03650</name>
</gene>
<keyword evidence="1" id="KW-0129">CBS domain</keyword>
<dbReference type="PROSITE" id="PS51371">
    <property type="entry name" value="CBS"/>
    <property type="match status" value="1"/>
</dbReference>
<feature type="domain" description="EAL" evidence="2">
    <location>
        <begin position="14"/>
        <end position="256"/>
    </location>
</feature>
<accession>A0A7Y0QGX9</accession>
<dbReference type="AlphaFoldDB" id="A0A7Y0QGX9"/>
<dbReference type="Proteomes" id="UP000562124">
    <property type="component" value="Unassembled WGS sequence"/>
</dbReference>
<dbReference type="Gene3D" id="3.20.20.450">
    <property type="entry name" value="EAL domain"/>
    <property type="match status" value="1"/>
</dbReference>
<sequence>MVAAAQPGSPTHGDTRWDQALERVVAGGGLRLAAQPIIDVARADIAGHELLARFEGPPAQSPDVWFAAARHRGRDAELTVRVLAELHRLRAVGQPGFCTVNVEPHLLLDAAVLEALLGAGRLTGVVVELTEHVEAADDRALDAALDAVREAGGLVAMDDAGTGYAGLAQMLRIRPDIVKLDRGLVAGLDLDPVKRTAVRLVGELAGEIDAWLLAEGVETRGELAEVVRLGVPLVQGWAVGRPADGWSVLDPGTRAFIAAENGRLGFAENVVALVRPAAVRSGRAPAGPWEPGTVLLDDDGRPRAVVVVDPAGVTHRVPALTVAPSSAPDEVLRRALARPAAWHAAPVVCTDSRGVVLGVLEIRDLVERVVHPGRTAPSPGHAARLSV</sequence>
<evidence type="ECO:0000259" key="2">
    <source>
        <dbReference type="PROSITE" id="PS50883"/>
    </source>
</evidence>
<organism evidence="4 5">
    <name type="scientific">Cellulomonas fimi</name>
    <dbReference type="NCBI Taxonomy" id="1708"/>
    <lineage>
        <taxon>Bacteria</taxon>
        <taxon>Bacillati</taxon>
        <taxon>Actinomycetota</taxon>
        <taxon>Actinomycetes</taxon>
        <taxon>Micrococcales</taxon>
        <taxon>Cellulomonadaceae</taxon>
        <taxon>Cellulomonas</taxon>
    </lineage>
</organism>
<evidence type="ECO:0000313" key="5">
    <source>
        <dbReference type="Proteomes" id="UP000562124"/>
    </source>
</evidence>
<dbReference type="Pfam" id="PF00563">
    <property type="entry name" value="EAL"/>
    <property type="match status" value="1"/>
</dbReference>
<dbReference type="SUPFAM" id="SSF141868">
    <property type="entry name" value="EAL domain-like"/>
    <property type="match status" value="1"/>
</dbReference>
<dbReference type="RefSeq" id="WP_169323523.1">
    <property type="nucleotide sequence ID" value="NZ_JABCJJ010000003.1"/>
</dbReference>
<dbReference type="PANTHER" id="PTHR33121">
    <property type="entry name" value="CYCLIC DI-GMP PHOSPHODIESTERASE PDEF"/>
    <property type="match status" value="1"/>
</dbReference>
<reference evidence="4 5" key="1">
    <citation type="submission" date="2020-04" db="EMBL/GenBank/DDBJ databases">
        <title>Sequencing and Assembly of C. fimi.</title>
        <authorList>
            <person name="Ramsey A.R."/>
        </authorList>
    </citation>
    <scope>NUCLEOTIDE SEQUENCE [LARGE SCALE GENOMIC DNA]</scope>
    <source>
        <strain evidence="4 5">SB</strain>
    </source>
</reference>
<dbReference type="InterPro" id="IPR001633">
    <property type="entry name" value="EAL_dom"/>
</dbReference>
<comment type="caution">
    <text evidence="4">The sequence shown here is derived from an EMBL/GenBank/DDBJ whole genome shotgun (WGS) entry which is preliminary data.</text>
</comment>
<proteinExistence type="predicted"/>
<evidence type="ECO:0000256" key="1">
    <source>
        <dbReference type="PROSITE-ProRule" id="PRU00703"/>
    </source>
</evidence>
<dbReference type="CDD" id="cd01948">
    <property type="entry name" value="EAL"/>
    <property type="match status" value="1"/>
</dbReference>
<dbReference type="PROSITE" id="PS50883">
    <property type="entry name" value="EAL"/>
    <property type="match status" value="1"/>
</dbReference>
<dbReference type="SMART" id="SM00052">
    <property type="entry name" value="EAL"/>
    <property type="match status" value="1"/>
</dbReference>
<evidence type="ECO:0000259" key="3">
    <source>
        <dbReference type="PROSITE" id="PS51371"/>
    </source>
</evidence>
<feature type="domain" description="CBS" evidence="3">
    <location>
        <begin position="313"/>
        <end position="378"/>
    </location>
</feature>
<dbReference type="GO" id="GO:0071111">
    <property type="term" value="F:cyclic-guanylate-specific phosphodiesterase activity"/>
    <property type="evidence" value="ECO:0007669"/>
    <property type="project" value="InterPro"/>
</dbReference>
<name>A0A7Y0QGX9_CELFI</name>
<keyword evidence="5" id="KW-1185">Reference proteome</keyword>
<dbReference type="InterPro" id="IPR000644">
    <property type="entry name" value="CBS_dom"/>
</dbReference>
<dbReference type="InterPro" id="IPR035919">
    <property type="entry name" value="EAL_sf"/>
</dbReference>
<evidence type="ECO:0000313" key="4">
    <source>
        <dbReference type="EMBL" id="NMR19319.1"/>
    </source>
</evidence>